<feature type="compositionally biased region" description="Basic and acidic residues" evidence="1">
    <location>
        <begin position="572"/>
        <end position="599"/>
    </location>
</feature>
<proteinExistence type="predicted"/>
<feature type="compositionally biased region" description="Gly residues" evidence="1">
    <location>
        <begin position="1118"/>
        <end position="1127"/>
    </location>
</feature>
<feature type="compositionally biased region" description="Polar residues" evidence="1">
    <location>
        <begin position="1"/>
        <end position="14"/>
    </location>
</feature>
<feature type="region of interest" description="Disordered" evidence="1">
    <location>
        <begin position="775"/>
        <end position="809"/>
    </location>
</feature>
<feature type="compositionally biased region" description="Basic and acidic residues" evidence="1">
    <location>
        <begin position="363"/>
        <end position="389"/>
    </location>
</feature>
<feature type="compositionally biased region" description="Polar residues" evidence="1">
    <location>
        <begin position="417"/>
        <end position="432"/>
    </location>
</feature>
<dbReference type="EnsemblPlants" id="Pp3c23_22200V3.1">
    <property type="protein sequence ID" value="Pp3c23_22200V3.1"/>
    <property type="gene ID" value="Pp3c23_22200"/>
</dbReference>
<organism evidence="2">
    <name type="scientific">Physcomitrium patens</name>
    <name type="common">Spreading-leaved earth moss</name>
    <name type="synonym">Physcomitrella patens</name>
    <dbReference type="NCBI Taxonomy" id="3218"/>
    <lineage>
        <taxon>Eukaryota</taxon>
        <taxon>Viridiplantae</taxon>
        <taxon>Streptophyta</taxon>
        <taxon>Embryophyta</taxon>
        <taxon>Bryophyta</taxon>
        <taxon>Bryophytina</taxon>
        <taxon>Bryopsida</taxon>
        <taxon>Funariidae</taxon>
        <taxon>Funariales</taxon>
        <taxon>Funariaceae</taxon>
        <taxon>Physcomitrium</taxon>
    </lineage>
</organism>
<sequence>MASMQRLDTVNLSSPDGGPHGVGGGAHRGFGASLDKSHSFRDGHEGRASGGGGPSSSHGEAPALASVLFLESISLPSVKSNAQTELRRAMNAASSQQGDDPSLGGLQSKALESCSGEEIKRMRVGLTEGASRARERMRHLSEAVIKLDRFLYAMQSRKRSRPESGGHDKGGHAGGGQRGASSGHVAKGGGRSASSSGEISRMVKGGGEKSKSGMINKRMRTSLADARPEGRPSNLSVQRSSGVQERERGSPRPSSFLSSPVEEKERVGGGGGGSYEKTKMKGRRSATIKAEAAVVSVANGGTDVEREQKGSVQHHRGGVDGRARPSEGHGYRSAPSGPVHGTLSVQKAEAIVHANGGGMRGGGKGEADGSVHGAGRVERSIVAERERANVKGGATAVGREEARVAGPGMMPKAKRSNLVSGSNQSGHASRASSFADVREKPAALANPAKEQAASGPVNRKRPAPSRSSSPPVASWGSSRPQTMARARRVNLNPPVSISVPEKEEENGGVDAGGGARDGGVSSGTPGARSTSSGAGGVLSLTKRAVGGQLVGPSKAQAERGPVSLGSEESVEEVAKSRERSRKGEEEDGERKGSGGREKSGSVVATMKKEAALAAEESGGGDGVRRQGRTGRGSVAPRVAAASTPVEKVEVSAGNAKPMRSGRAAVETKLGGGGRPGTKKGSGDRKASSRPRRVLGNSGGEMTEEEDDHEQLSRAVQQAVELSASACPNSFWREVEPYFAYVTSDDLSFLQRRIAMAGECNSSWQGQSLDALVEAAGGGDRGLGGGDAKEAKQSKEQGAEERKLRRGRGGGWYDKVFPLSQRLLSALICEREDGESERVGEEGVVELDSDSPRAPSTQREMDCERRDAEGESDVDNAKADSEWWSAGARAGGYSEGSPMSGGQGCRAWDEYQDGEDIVVGSDGHGAAGADWGSGGDDEDNEAGCGRQAENGWMDWEEQYGRMSLDDRLAVELRSIGLEPAQVQAEQEEAEEDDMGDELRGLQIELAEQVSRNKERLCRLESAVMRSRAGEERAREKLAMDKLVELAYRKKTGGRSSKGGGVKGARAVALAFAKRVLTRVHNFEGGVSCITDPALRERLLCVAPSGAEGTVDGGMDASKDGGGGAGSGGRMASPRGAEAERGSLDGQSHGVNFWQQKEGVWTGRAREREAFLEDGSGYACTRDVNTLSLNGLGGIKGKRSERERDGKVKEGGAGGRSGHSNVKGERKTKTKPRQKTGPLLKSVHGLVAKAAEQQPGKGRLLNEGRAGATERQAMRSEEVMPSLGALQEAVVEGDGQIDLSAIPLPGMEEMSMGQADMGSWLDFDLEDPLQQTDDFLMGLDVPMDDLSGLQMMM</sequence>
<dbReference type="OrthoDB" id="1915143at2759"/>
<feature type="region of interest" description="Disordered" evidence="1">
    <location>
        <begin position="299"/>
        <end position="713"/>
    </location>
</feature>
<keyword evidence="4" id="KW-1185">Reference proteome</keyword>
<dbReference type="KEGG" id="ppp:112276012"/>
<evidence type="ECO:0000313" key="2">
    <source>
        <dbReference type="EMBL" id="PNR29740.1"/>
    </source>
</evidence>
<evidence type="ECO:0000256" key="1">
    <source>
        <dbReference type="SAM" id="MobiDB-lite"/>
    </source>
</evidence>
<feature type="region of interest" description="Disordered" evidence="1">
    <location>
        <begin position="925"/>
        <end position="944"/>
    </location>
</feature>
<dbReference type="PANTHER" id="PTHR31115">
    <property type="entry name" value="OS05G0107300 PROTEIN"/>
    <property type="match status" value="1"/>
</dbReference>
<dbReference type="GeneID" id="112276012"/>
<dbReference type="EnsemblPlants" id="Pp3c23_22200V3.2">
    <property type="protein sequence ID" value="Pp3c23_22200V3.2"/>
    <property type="gene ID" value="Pp3c23_22200"/>
</dbReference>
<reference evidence="2 4" key="1">
    <citation type="journal article" date="2008" name="Science">
        <title>The Physcomitrella genome reveals evolutionary insights into the conquest of land by plants.</title>
        <authorList>
            <person name="Rensing S."/>
            <person name="Lang D."/>
            <person name="Zimmer A."/>
            <person name="Terry A."/>
            <person name="Salamov A."/>
            <person name="Shapiro H."/>
            <person name="Nishiyama T."/>
            <person name="Perroud P.-F."/>
            <person name="Lindquist E."/>
            <person name="Kamisugi Y."/>
            <person name="Tanahashi T."/>
            <person name="Sakakibara K."/>
            <person name="Fujita T."/>
            <person name="Oishi K."/>
            <person name="Shin-I T."/>
            <person name="Kuroki Y."/>
            <person name="Toyoda A."/>
            <person name="Suzuki Y."/>
            <person name="Hashimoto A."/>
            <person name="Yamaguchi K."/>
            <person name="Sugano A."/>
            <person name="Kohara Y."/>
            <person name="Fujiyama A."/>
            <person name="Anterola A."/>
            <person name="Aoki S."/>
            <person name="Ashton N."/>
            <person name="Barbazuk W.B."/>
            <person name="Barker E."/>
            <person name="Bennetzen J."/>
            <person name="Bezanilla M."/>
            <person name="Blankenship R."/>
            <person name="Cho S.H."/>
            <person name="Dutcher S."/>
            <person name="Estelle M."/>
            <person name="Fawcett J.A."/>
            <person name="Gundlach H."/>
            <person name="Hanada K."/>
            <person name="Heyl A."/>
            <person name="Hicks K.A."/>
            <person name="Hugh J."/>
            <person name="Lohr M."/>
            <person name="Mayer K."/>
            <person name="Melkozernov A."/>
            <person name="Murata T."/>
            <person name="Nelson D."/>
            <person name="Pils B."/>
            <person name="Prigge M."/>
            <person name="Reiss B."/>
            <person name="Renner T."/>
            <person name="Rombauts S."/>
            <person name="Rushton P."/>
            <person name="Sanderfoot A."/>
            <person name="Schween G."/>
            <person name="Shiu S.-H."/>
            <person name="Stueber K."/>
            <person name="Theodoulou F.L."/>
            <person name="Tu H."/>
            <person name="Van de Peer Y."/>
            <person name="Verrier P.J."/>
            <person name="Waters E."/>
            <person name="Wood A."/>
            <person name="Yang L."/>
            <person name="Cove D."/>
            <person name="Cuming A."/>
            <person name="Hasebe M."/>
            <person name="Lucas S."/>
            <person name="Mishler D.B."/>
            <person name="Reski R."/>
            <person name="Grigoriev I."/>
            <person name="Quatrano R.S."/>
            <person name="Boore J.L."/>
        </authorList>
    </citation>
    <scope>NUCLEOTIDE SEQUENCE [LARGE SCALE GENOMIC DNA]</scope>
    <source>
        <strain evidence="3 4">cv. Gransden 2004</strain>
    </source>
</reference>
<feature type="region of interest" description="Disordered" evidence="1">
    <location>
        <begin position="834"/>
        <end position="879"/>
    </location>
</feature>
<feature type="compositionally biased region" description="Gly residues" evidence="1">
    <location>
        <begin position="775"/>
        <end position="785"/>
    </location>
</feature>
<dbReference type="Pfam" id="PF10198">
    <property type="entry name" value="Ada3"/>
    <property type="match status" value="1"/>
</dbReference>
<name>A0A2K1IKD6_PHYPA</name>
<accession>A0A2K1IKD6</accession>
<dbReference type="Proteomes" id="UP000006727">
    <property type="component" value="Chromosome 23"/>
</dbReference>
<dbReference type="PANTHER" id="PTHR31115:SF3">
    <property type="entry name" value="EXPRESSED PROTEIN"/>
    <property type="match status" value="1"/>
</dbReference>
<feature type="compositionally biased region" description="Basic and acidic residues" evidence="1">
    <location>
        <begin position="1196"/>
        <end position="1208"/>
    </location>
</feature>
<feature type="compositionally biased region" description="Polar residues" evidence="1">
    <location>
        <begin position="233"/>
        <end position="243"/>
    </location>
</feature>
<evidence type="ECO:0000313" key="4">
    <source>
        <dbReference type="Proteomes" id="UP000006727"/>
    </source>
</evidence>
<dbReference type="STRING" id="3218.A0A2K1IKD6"/>
<feature type="compositionally biased region" description="Basic and acidic residues" evidence="1">
    <location>
        <begin position="317"/>
        <end position="330"/>
    </location>
</feature>
<reference evidence="2 4" key="2">
    <citation type="journal article" date="2018" name="Plant J.">
        <title>The Physcomitrella patens chromosome-scale assembly reveals moss genome structure and evolution.</title>
        <authorList>
            <person name="Lang D."/>
            <person name="Ullrich K.K."/>
            <person name="Murat F."/>
            <person name="Fuchs J."/>
            <person name="Jenkins J."/>
            <person name="Haas F.B."/>
            <person name="Piednoel M."/>
            <person name="Gundlach H."/>
            <person name="Van Bel M."/>
            <person name="Meyberg R."/>
            <person name="Vives C."/>
            <person name="Morata J."/>
            <person name="Symeonidi A."/>
            <person name="Hiss M."/>
            <person name="Muchero W."/>
            <person name="Kamisugi Y."/>
            <person name="Saleh O."/>
            <person name="Blanc G."/>
            <person name="Decker E.L."/>
            <person name="van Gessel N."/>
            <person name="Grimwood J."/>
            <person name="Hayes R.D."/>
            <person name="Graham S.W."/>
            <person name="Gunter L.E."/>
            <person name="McDaniel S.F."/>
            <person name="Hoernstein S.N.W."/>
            <person name="Larsson A."/>
            <person name="Li F.W."/>
            <person name="Perroud P.F."/>
            <person name="Phillips J."/>
            <person name="Ranjan P."/>
            <person name="Rokshar D.S."/>
            <person name="Rothfels C.J."/>
            <person name="Schneider L."/>
            <person name="Shu S."/>
            <person name="Stevenson D.W."/>
            <person name="Thummler F."/>
            <person name="Tillich M."/>
            <person name="Villarreal Aguilar J.C."/>
            <person name="Widiez T."/>
            <person name="Wong G.K."/>
            <person name="Wymore A."/>
            <person name="Zhang Y."/>
            <person name="Zimmer A.D."/>
            <person name="Quatrano R.S."/>
            <person name="Mayer K.F.X."/>
            <person name="Goodstein D."/>
            <person name="Casacuberta J.M."/>
            <person name="Vandepoele K."/>
            <person name="Reski R."/>
            <person name="Cuming A.C."/>
            <person name="Tuskan G.A."/>
            <person name="Maumus F."/>
            <person name="Salse J."/>
            <person name="Schmutz J."/>
            <person name="Rensing S.A."/>
        </authorList>
    </citation>
    <scope>NUCLEOTIDE SEQUENCE [LARGE SCALE GENOMIC DNA]</scope>
    <source>
        <strain evidence="3 4">cv. Gransden 2004</strain>
    </source>
</reference>
<feature type="region of interest" description="Disordered" evidence="1">
    <location>
        <begin position="1190"/>
        <end position="1237"/>
    </location>
</feature>
<feature type="region of interest" description="Disordered" evidence="1">
    <location>
        <begin position="1"/>
        <end position="60"/>
    </location>
</feature>
<dbReference type="Gramene" id="Pp3c23_22200V3.1">
    <property type="protein sequence ID" value="Pp3c23_22200V3.1"/>
    <property type="gene ID" value="Pp3c23_22200"/>
</dbReference>
<feature type="compositionally biased region" description="Basic and acidic residues" evidence="1">
    <location>
        <begin position="786"/>
        <end position="802"/>
    </location>
</feature>
<feature type="compositionally biased region" description="Low complexity" evidence="1">
    <location>
        <begin position="464"/>
        <end position="479"/>
    </location>
</feature>
<feature type="compositionally biased region" description="Basic and acidic residues" evidence="1">
    <location>
        <begin position="161"/>
        <end position="171"/>
    </location>
</feature>
<gene>
    <name evidence="3" type="primary">LOC112276012</name>
    <name evidence="2" type="ORF">PHYPA_028434</name>
</gene>
<protein>
    <submittedName>
        <fullName evidence="2 3">Uncharacterized protein</fullName>
    </submittedName>
</protein>
<feature type="compositionally biased region" description="Gly residues" evidence="1">
    <location>
        <begin position="509"/>
        <end position="521"/>
    </location>
</feature>
<feature type="region of interest" description="Disordered" evidence="1">
    <location>
        <begin position="86"/>
        <end position="108"/>
    </location>
</feature>
<dbReference type="EMBL" id="ABEU02000023">
    <property type="protein sequence ID" value="PNR29740.1"/>
    <property type="molecule type" value="Genomic_DNA"/>
</dbReference>
<feature type="region of interest" description="Disordered" evidence="1">
    <location>
        <begin position="1108"/>
        <end position="1147"/>
    </location>
</feature>
<feature type="compositionally biased region" description="Basic and acidic residues" evidence="1">
    <location>
        <begin position="858"/>
        <end position="879"/>
    </location>
</feature>
<feature type="compositionally biased region" description="Basic and acidic residues" evidence="1">
    <location>
        <begin position="35"/>
        <end position="47"/>
    </location>
</feature>
<dbReference type="RefSeq" id="XP_024362698.1">
    <property type="nucleotide sequence ID" value="XM_024506930.2"/>
</dbReference>
<dbReference type="Gramene" id="Pp3c23_22200V3.2">
    <property type="protein sequence ID" value="Pp3c23_22200V3.2"/>
    <property type="gene ID" value="Pp3c23_22200"/>
</dbReference>
<dbReference type="InterPro" id="IPR019340">
    <property type="entry name" value="Histone_AcTrfase_su3"/>
</dbReference>
<dbReference type="FunCoup" id="A0A2K1IKD6">
    <property type="interactions" value="3138"/>
</dbReference>
<dbReference type="PaxDb" id="3218-PP1S319_47V6.1"/>
<feature type="compositionally biased region" description="Gly residues" evidence="1">
    <location>
        <begin position="18"/>
        <end position="28"/>
    </location>
</feature>
<reference evidence="3" key="3">
    <citation type="submission" date="2020-12" db="UniProtKB">
        <authorList>
            <consortium name="EnsemblPlants"/>
        </authorList>
    </citation>
    <scope>IDENTIFICATION</scope>
</reference>
<evidence type="ECO:0000313" key="3">
    <source>
        <dbReference type="EnsemblPlants" id="Pp3c23_22200V3.1"/>
    </source>
</evidence>
<feature type="region of interest" description="Disordered" evidence="1">
    <location>
        <begin position="155"/>
        <end position="287"/>
    </location>
</feature>